<keyword evidence="5" id="KW-1185">Reference proteome</keyword>
<dbReference type="Pfam" id="PF00583">
    <property type="entry name" value="Acetyltransf_1"/>
    <property type="match status" value="1"/>
</dbReference>
<dbReference type="CDD" id="cd04301">
    <property type="entry name" value="NAT_SF"/>
    <property type="match status" value="1"/>
</dbReference>
<dbReference type="AlphaFoldDB" id="A0A7X6D5T3"/>
<accession>A0A7X6D5T3</accession>
<dbReference type="Proteomes" id="UP000578686">
    <property type="component" value="Unassembled WGS sequence"/>
</dbReference>
<dbReference type="PANTHER" id="PTHR43877">
    <property type="entry name" value="AMINOALKYLPHOSPHONATE N-ACETYLTRANSFERASE-RELATED-RELATED"/>
    <property type="match status" value="1"/>
</dbReference>
<keyword evidence="1 4" id="KW-0808">Transferase</keyword>
<keyword evidence="2" id="KW-0012">Acyltransferase</keyword>
<evidence type="ECO:0000313" key="4">
    <source>
        <dbReference type="EMBL" id="NJQ08498.1"/>
    </source>
</evidence>
<dbReference type="Gene3D" id="3.40.630.30">
    <property type="match status" value="1"/>
</dbReference>
<dbReference type="GO" id="GO:0016747">
    <property type="term" value="F:acyltransferase activity, transferring groups other than amino-acyl groups"/>
    <property type="evidence" value="ECO:0007669"/>
    <property type="project" value="InterPro"/>
</dbReference>
<dbReference type="EMBL" id="JAAVJD010000323">
    <property type="protein sequence ID" value="NJQ08498.1"/>
    <property type="molecule type" value="Genomic_DNA"/>
</dbReference>
<proteinExistence type="predicted"/>
<evidence type="ECO:0000313" key="5">
    <source>
        <dbReference type="Proteomes" id="UP000578686"/>
    </source>
</evidence>
<dbReference type="PROSITE" id="PS51186">
    <property type="entry name" value="GNAT"/>
    <property type="match status" value="1"/>
</dbReference>
<dbReference type="InterPro" id="IPR050832">
    <property type="entry name" value="Bact_Acetyltransf"/>
</dbReference>
<gene>
    <name evidence="4" type="ORF">HCN56_23710</name>
</gene>
<evidence type="ECO:0000259" key="3">
    <source>
        <dbReference type="PROSITE" id="PS51186"/>
    </source>
</evidence>
<evidence type="ECO:0000256" key="2">
    <source>
        <dbReference type="ARBA" id="ARBA00023315"/>
    </source>
</evidence>
<protein>
    <submittedName>
        <fullName evidence="4">GNAT family N-acetyltransferase</fullName>
    </submittedName>
</protein>
<reference evidence="4 5" key="1">
    <citation type="submission" date="2020-03" db="EMBL/GenBank/DDBJ databases">
        <title>Draft genome of Streptomyces sp. ventii, isolated from the Axial Seamount in the Pacific Ocean, and resequencing of the two type strains Streptomyces lonarensis strain NCL 716 and Streptomyces bohaiensis strain 11A07.</title>
        <authorList>
            <person name="Loughran R.M."/>
            <person name="Pfannmuller K.M."/>
            <person name="Wasson B.J."/>
            <person name="Deadmond M.C."/>
            <person name="Paddock B.E."/>
            <person name="Koyack M.J."/>
            <person name="Gallegos D.A."/>
            <person name="Mitchell E.A."/>
            <person name="Ushijima B."/>
            <person name="Saw J.H."/>
            <person name="Mcphail K.L."/>
            <person name="Videau P."/>
        </authorList>
    </citation>
    <scope>NUCLEOTIDE SEQUENCE [LARGE SCALE GENOMIC DNA]</scope>
    <source>
        <strain evidence="4 5">NCL716</strain>
    </source>
</reference>
<name>A0A7X6D5T3_9ACTN</name>
<sequence length="168" mass="18423">MRIRRGGVDDIPPALAMLDSSVTWLAERGRTGQWGTEPWSARPSAVRRVTEMVTEGETWVAEPDGPGSPAGTLVLGSGPHYYVDPVEEPERYVRLLVTDRAYAGRGVGAALLDHAVAETRRAGVGLLRVDCYAGDDGRLVAYYRSQGFSPVRPFTVREWPGMLLARRL</sequence>
<comment type="caution">
    <text evidence="4">The sequence shown here is derived from an EMBL/GenBank/DDBJ whole genome shotgun (WGS) entry which is preliminary data.</text>
</comment>
<dbReference type="PANTHER" id="PTHR43877:SF2">
    <property type="entry name" value="AMINOALKYLPHOSPHONATE N-ACETYLTRANSFERASE-RELATED"/>
    <property type="match status" value="1"/>
</dbReference>
<evidence type="ECO:0000256" key="1">
    <source>
        <dbReference type="ARBA" id="ARBA00022679"/>
    </source>
</evidence>
<dbReference type="RefSeq" id="WP_167974415.1">
    <property type="nucleotide sequence ID" value="NZ_JAAVJD010000323.1"/>
</dbReference>
<organism evidence="4 5">
    <name type="scientific">Streptomyces lonarensis</name>
    <dbReference type="NCBI Taxonomy" id="700599"/>
    <lineage>
        <taxon>Bacteria</taxon>
        <taxon>Bacillati</taxon>
        <taxon>Actinomycetota</taxon>
        <taxon>Actinomycetes</taxon>
        <taxon>Kitasatosporales</taxon>
        <taxon>Streptomycetaceae</taxon>
        <taxon>Streptomyces</taxon>
    </lineage>
</organism>
<feature type="domain" description="N-acetyltransferase" evidence="3">
    <location>
        <begin position="1"/>
        <end position="168"/>
    </location>
</feature>
<dbReference type="InterPro" id="IPR016181">
    <property type="entry name" value="Acyl_CoA_acyltransferase"/>
</dbReference>
<dbReference type="SUPFAM" id="SSF55729">
    <property type="entry name" value="Acyl-CoA N-acyltransferases (Nat)"/>
    <property type="match status" value="1"/>
</dbReference>
<dbReference type="InterPro" id="IPR000182">
    <property type="entry name" value="GNAT_dom"/>
</dbReference>